<dbReference type="KEGG" id="bsia:CWD84_08880"/>
<protein>
    <recommendedName>
        <fullName evidence="3">RNA polymerase subunit sigma-70</fullName>
    </recommendedName>
</protein>
<accession>A0AAI8MZU3</accession>
<dbReference type="AlphaFoldDB" id="A0AAI8MZU3"/>
<proteinExistence type="predicted"/>
<keyword evidence="2" id="KW-1185">Reference proteome</keyword>
<organism evidence="1 2">
    <name type="scientific">Bacillus siamensis</name>
    <dbReference type="NCBI Taxonomy" id="659243"/>
    <lineage>
        <taxon>Bacteria</taxon>
        <taxon>Bacillati</taxon>
        <taxon>Bacillota</taxon>
        <taxon>Bacilli</taxon>
        <taxon>Bacillales</taxon>
        <taxon>Bacillaceae</taxon>
        <taxon>Bacillus</taxon>
        <taxon>Bacillus amyloliquefaciens group</taxon>
    </lineage>
</organism>
<evidence type="ECO:0000313" key="2">
    <source>
        <dbReference type="Proteomes" id="UP000234366"/>
    </source>
</evidence>
<sequence>MAEKYIQTHKDYLKVMKYKDLAEKYGVSVNTIKSWKQLTHLKTTSNKKSHPDATSINRK</sequence>
<gene>
    <name evidence="1" type="ORF">CWD84_08880</name>
</gene>
<reference evidence="1 2" key="1">
    <citation type="submission" date="2017-11" db="EMBL/GenBank/DDBJ databases">
        <title>Genome sequence and genome mining of multiple bioactive secondary metabolites from a deep sea-derived Bacillus siamensis SCSIO 05746.</title>
        <authorList>
            <person name="Pan H.-Q."/>
            <person name="Ju J.-H."/>
        </authorList>
    </citation>
    <scope>NUCLEOTIDE SEQUENCE [LARGE SCALE GENOMIC DNA]</scope>
    <source>
        <strain evidence="1 2">SCSIO 05746</strain>
    </source>
</reference>
<name>A0AAI8MZU3_9BACI</name>
<dbReference type="Proteomes" id="UP000234366">
    <property type="component" value="Chromosome"/>
</dbReference>
<evidence type="ECO:0000313" key="1">
    <source>
        <dbReference type="EMBL" id="AUJ76901.1"/>
    </source>
</evidence>
<evidence type="ECO:0008006" key="3">
    <source>
        <dbReference type="Google" id="ProtNLM"/>
    </source>
</evidence>
<dbReference type="EMBL" id="CP025001">
    <property type="protein sequence ID" value="AUJ76901.1"/>
    <property type="molecule type" value="Genomic_DNA"/>
</dbReference>